<evidence type="ECO:0000313" key="2">
    <source>
        <dbReference type="EMBL" id="EAX93473.1"/>
    </source>
</evidence>
<dbReference type="Proteomes" id="UP000001542">
    <property type="component" value="Unassembled WGS sequence"/>
</dbReference>
<dbReference type="SMR" id="A2FNN4"/>
<feature type="region of interest" description="Disordered" evidence="1">
    <location>
        <begin position="1"/>
        <end position="124"/>
    </location>
</feature>
<organism evidence="2 3">
    <name type="scientific">Trichomonas vaginalis (strain ATCC PRA-98 / G3)</name>
    <dbReference type="NCBI Taxonomy" id="412133"/>
    <lineage>
        <taxon>Eukaryota</taxon>
        <taxon>Metamonada</taxon>
        <taxon>Parabasalia</taxon>
        <taxon>Trichomonadida</taxon>
        <taxon>Trichomonadidae</taxon>
        <taxon>Trichomonas</taxon>
    </lineage>
</organism>
<dbReference type="OrthoDB" id="10633094at2759"/>
<dbReference type="EMBL" id="DS113910">
    <property type="protein sequence ID" value="EAX93473.1"/>
    <property type="molecule type" value="Genomic_DNA"/>
</dbReference>
<dbReference type="SUPFAM" id="SSF54518">
    <property type="entry name" value="Tubby C-terminal domain-like"/>
    <property type="match status" value="1"/>
</dbReference>
<evidence type="ECO:0008006" key="4">
    <source>
        <dbReference type="Google" id="ProtNLM"/>
    </source>
</evidence>
<dbReference type="InterPro" id="IPR025659">
    <property type="entry name" value="Tubby-like_C"/>
</dbReference>
<proteinExistence type="predicted"/>
<feature type="compositionally biased region" description="Basic and acidic residues" evidence="1">
    <location>
        <begin position="65"/>
        <end position="77"/>
    </location>
</feature>
<feature type="compositionally biased region" description="Low complexity" evidence="1">
    <location>
        <begin position="1"/>
        <end position="14"/>
    </location>
</feature>
<dbReference type="VEuPathDB" id="TrichDB:TVAG_427010"/>
<dbReference type="InParanoid" id="A2FNN4"/>
<evidence type="ECO:0000313" key="3">
    <source>
        <dbReference type="Proteomes" id="UP000001542"/>
    </source>
</evidence>
<feature type="compositionally biased region" description="Basic and acidic residues" evidence="1">
    <location>
        <begin position="84"/>
        <end position="94"/>
    </location>
</feature>
<feature type="compositionally biased region" description="Basic residues" evidence="1">
    <location>
        <begin position="28"/>
        <end position="41"/>
    </location>
</feature>
<name>A2FNN4_TRIV3</name>
<evidence type="ECO:0000256" key="1">
    <source>
        <dbReference type="SAM" id="MobiDB-lite"/>
    </source>
</evidence>
<reference evidence="2" key="1">
    <citation type="submission" date="2006-10" db="EMBL/GenBank/DDBJ databases">
        <authorList>
            <person name="Amadeo P."/>
            <person name="Zhao Q."/>
            <person name="Wortman J."/>
            <person name="Fraser-Liggett C."/>
            <person name="Carlton J."/>
        </authorList>
    </citation>
    <scope>NUCLEOTIDE SEQUENCE</scope>
    <source>
        <strain evidence="2">G3</strain>
    </source>
</reference>
<dbReference type="AlphaFoldDB" id="A2FNN4"/>
<protein>
    <recommendedName>
        <fullName evidence="4">Tubby C-terminal domain-containing protein</fullName>
    </recommendedName>
</protein>
<keyword evidence="3" id="KW-1185">Reference proteome</keyword>
<accession>A2FNN4</accession>
<dbReference type="KEGG" id="tva:4751191"/>
<reference evidence="2" key="2">
    <citation type="journal article" date="2007" name="Science">
        <title>Draft genome sequence of the sexually transmitted pathogen Trichomonas vaginalis.</title>
        <authorList>
            <person name="Carlton J.M."/>
            <person name="Hirt R.P."/>
            <person name="Silva J.C."/>
            <person name="Delcher A.L."/>
            <person name="Schatz M."/>
            <person name="Zhao Q."/>
            <person name="Wortman J.R."/>
            <person name="Bidwell S.L."/>
            <person name="Alsmark U.C.M."/>
            <person name="Besteiro S."/>
            <person name="Sicheritz-Ponten T."/>
            <person name="Noel C.J."/>
            <person name="Dacks J.B."/>
            <person name="Foster P.G."/>
            <person name="Simillion C."/>
            <person name="Van de Peer Y."/>
            <person name="Miranda-Saavedra D."/>
            <person name="Barton G.J."/>
            <person name="Westrop G.D."/>
            <person name="Mueller S."/>
            <person name="Dessi D."/>
            <person name="Fiori P.L."/>
            <person name="Ren Q."/>
            <person name="Paulsen I."/>
            <person name="Zhang H."/>
            <person name="Bastida-Corcuera F.D."/>
            <person name="Simoes-Barbosa A."/>
            <person name="Brown M.T."/>
            <person name="Hayes R.D."/>
            <person name="Mukherjee M."/>
            <person name="Okumura C.Y."/>
            <person name="Schneider R."/>
            <person name="Smith A.J."/>
            <person name="Vanacova S."/>
            <person name="Villalvazo M."/>
            <person name="Haas B.J."/>
            <person name="Pertea M."/>
            <person name="Feldblyum T.V."/>
            <person name="Utterback T.R."/>
            <person name="Shu C.L."/>
            <person name="Osoegawa K."/>
            <person name="de Jong P.J."/>
            <person name="Hrdy I."/>
            <person name="Horvathova L."/>
            <person name="Zubacova Z."/>
            <person name="Dolezal P."/>
            <person name="Malik S.B."/>
            <person name="Logsdon J.M. Jr."/>
            <person name="Henze K."/>
            <person name="Gupta A."/>
            <person name="Wang C.C."/>
            <person name="Dunne R.L."/>
            <person name="Upcroft J.A."/>
            <person name="Upcroft P."/>
            <person name="White O."/>
            <person name="Salzberg S.L."/>
            <person name="Tang P."/>
            <person name="Chiu C.-H."/>
            <person name="Lee Y.-S."/>
            <person name="Embley T.M."/>
            <person name="Coombs G.H."/>
            <person name="Mottram J.C."/>
            <person name="Tachezy J."/>
            <person name="Fraser-Liggett C.M."/>
            <person name="Johnson P.J."/>
        </authorList>
    </citation>
    <scope>NUCLEOTIDE SEQUENCE [LARGE SCALE GENOMIC DNA]</scope>
    <source>
        <strain evidence="2">G3</strain>
    </source>
</reference>
<gene>
    <name evidence="2" type="ORF">TVAG_427010</name>
</gene>
<sequence>MDSSSSLDQSSSDLVITSRPSKTETKPTRTRNTRGGQRRTRNQPSKIEEPKTEPQTLESPRSASKIKEVNGKKKQSVDLEFSEDSGKDQIRGEVEFSQPVVADPGPNPPKAEEKKEEQENINVDTSKDDYSNQLVTGSYFISREKRVSHLKSKQKYIIKSNTSDLLIAKDIGFLTPDVYINEGSEIHVKAQNFKYKMTTNFKQDEFKILKGTEEIGSLMYNNEYGDSYGPRKIQVKFGETEIHSKIPRLAKDGHWVLQFGGHFTLSSMRNAILLDSEGKSIITIRKVGKNVLELTVTKPVPLYIIACLGISSYIYSN</sequence>
<dbReference type="VEuPathDB" id="TrichDB:TVAGG3_0417220"/>
<dbReference type="RefSeq" id="XP_001306403.1">
    <property type="nucleotide sequence ID" value="XM_001306402.1"/>
</dbReference>
<feature type="compositionally biased region" description="Polar residues" evidence="1">
    <location>
        <begin position="53"/>
        <end position="62"/>
    </location>
</feature>